<comment type="caution">
    <text evidence="10">The sequence shown here is derived from an EMBL/GenBank/DDBJ whole genome shotgun (WGS) entry which is preliminary data.</text>
</comment>
<evidence type="ECO:0000256" key="5">
    <source>
        <dbReference type="ARBA" id="ARBA00022840"/>
    </source>
</evidence>
<evidence type="ECO:0000256" key="7">
    <source>
        <dbReference type="ARBA" id="ARBA00023136"/>
    </source>
</evidence>
<dbReference type="Pfam" id="PF01061">
    <property type="entry name" value="ABC2_membrane"/>
    <property type="match status" value="1"/>
</dbReference>
<dbReference type="InterPro" id="IPR017871">
    <property type="entry name" value="ABC_transporter-like_CS"/>
</dbReference>
<dbReference type="Proteomes" id="UP000826271">
    <property type="component" value="Unassembled WGS sequence"/>
</dbReference>
<dbReference type="AlphaFoldDB" id="A0AAV6XW74"/>
<feature type="domain" description="ABC transporter" evidence="9">
    <location>
        <begin position="22"/>
        <end position="274"/>
    </location>
</feature>
<dbReference type="PROSITE" id="PS00211">
    <property type="entry name" value="ABC_TRANSPORTER_1"/>
    <property type="match status" value="1"/>
</dbReference>
<sequence>MELPMKRVPYPIPAHLQTQYRLKIKKLSYSPPPTYGDLTCLWLKELNTKCILNNVNCEAKPGEVTAIAGPSGAGKTTLLEILAGAIRVSSGEVLVNNQPMNVQHFHKISGFVSQDEALFPLLTVKEVFTYSARLRLQAGPNNTVPNVVQNLLKELGLEHIANARIGSESCRGISGGEKRRVSIGVELVHDPAVLLLDEPTSGLDSASALHVMLILKSMAMNQGKTIVLTIHQPGFRIVDLFDKVILLSNGVVLHNGSLPLLEERLNASGHCIPRHVNVLEFAIDVIESLHKQNYNYIENEEASDHILNIAEEKDIFYCNSSFKEVLILTQRFSNNVFRTKELFAAKTIQALLAGILLGTIFINAFGNNKKMKLQNQIGFLAFSLTFLMSSTTEALPIFLQERRITMRETSRGVYRVSSYIIANTLVFLPFLLIVALLYAIPVYWLVGLRRDVDGFLYFSLVVWMVVLMANSFVACFSALVPNFITGMSLIYGIMGSFFLFSGYFLSKDTIPKYWDFMQHLSLFKYPFECFMINEFGGEQGKLRCLEDFEGGCLIYGNQFLMQQGLKESQKWNNVVVMLIFIFGYRCAGFMFLWYKSYRKRS</sequence>
<dbReference type="SUPFAM" id="SSF52540">
    <property type="entry name" value="P-loop containing nucleoside triphosphate hydrolases"/>
    <property type="match status" value="1"/>
</dbReference>
<protein>
    <recommendedName>
        <fullName evidence="9">ABC transporter domain-containing protein</fullName>
    </recommendedName>
</protein>
<dbReference type="InterPro" id="IPR027417">
    <property type="entry name" value="P-loop_NTPase"/>
</dbReference>
<comment type="subcellular location">
    <subcellularLocation>
        <location evidence="1">Membrane</location>
        <topology evidence="1">Multi-pass membrane protein</topology>
    </subcellularLocation>
</comment>
<organism evidence="10 11">
    <name type="scientific">Buddleja alternifolia</name>
    <dbReference type="NCBI Taxonomy" id="168488"/>
    <lineage>
        <taxon>Eukaryota</taxon>
        <taxon>Viridiplantae</taxon>
        <taxon>Streptophyta</taxon>
        <taxon>Embryophyta</taxon>
        <taxon>Tracheophyta</taxon>
        <taxon>Spermatophyta</taxon>
        <taxon>Magnoliopsida</taxon>
        <taxon>eudicotyledons</taxon>
        <taxon>Gunneridae</taxon>
        <taxon>Pentapetalae</taxon>
        <taxon>asterids</taxon>
        <taxon>lamiids</taxon>
        <taxon>Lamiales</taxon>
        <taxon>Scrophulariaceae</taxon>
        <taxon>Buddlejeae</taxon>
        <taxon>Buddleja</taxon>
    </lineage>
</organism>
<evidence type="ECO:0000313" key="11">
    <source>
        <dbReference type="Proteomes" id="UP000826271"/>
    </source>
</evidence>
<feature type="transmembrane region" description="Helical" evidence="8">
    <location>
        <begin position="343"/>
        <end position="365"/>
    </location>
</feature>
<proteinExistence type="predicted"/>
<dbReference type="InterPro" id="IPR050352">
    <property type="entry name" value="ABCG_transporters"/>
</dbReference>
<dbReference type="GO" id="GO:0140359">
    <property type="term" value="F:ABC-type transporter activity"/>
    <property type="evidence" value="ECO:0007669"/>
    <property type="project" value="InterPro"/>
</dbReference>
<dbReference type="Pfam" id="PF00005">
    <property type="entry name" value="ABC_tran"/>
    <property type="match status" value="1"/>
</dbReference>
<name>A0AAV6XW74_9LAMI</name>
<evidence type="ECO:0000313" key="10">
    <source>
        <dbReference type="EMBL" id="KAG8386814.1"/>
    </source>
</evidence>
<dbReference type="GO" id="GO:0016020">
    <property type="term" value="C:membrane"/>
    <property type="evidence" value="ECO:0007669"/>
    <property type="project" value="UniProtKB-SubCell"/>
</dbReference>
<dbReference type="PANTHER" id="PTHR48041">
    <property type="entry name" value="ABC TRANSPORTER G FAMILY MEMBER 28"/>
    <property type="match status" value="1"/>
</dbReference>
<dbReference type="InterPro" id="IPR043926">
    <property type="entry name" value="ABCG_dom"/>
</dbReference>
<dbReference type="SMART" id="SM00382">
    <property type="entry name" value="AAA"/>
    <property type="match status" value="1"/>
</dbReference>
<keyword evidence="2" id="KW-0813">Transport</keyword>
<evidence type="ECO:0000256" key="2">
    <source>
        <dbReference type="ARBA" id="ARBA00022448"/>
    </source>
</evidence>
<dbReference type="PROSITE" id="PS50893">
    <property type="entry name" value="ABC_TRANSPORTER_2"/>
    <property type="match status" value="1"/>
</dbReference>
<dbReference type="GO" id="GO:0016887">
    <property type="term" value="F:ATP hydrolysis activity"/>
    <property type="evidence" value="ECO:0007669"/>
    <property type="project" value="InterPro"/>
</dbReference>
<feature type="transmembrane region" description="Helical" evidence="8">
    <location>
        <begin position="574"/>
        <end position="594"/>
    </location>
</feature>
<keyword evidence="3 8" id="KW-0812">Transmembrane</keyword>
<dbReference type="Gene3D" id="3.40.50.300">
    <property type="entry name" value="P-loop containing nucleotide triphosphate hydrolases"/>
    <property type="match status" value="1"/>
</dbReference>
<keyword evidence="7 8" id="KW-0472">Membrane</keyword>
<feature type="transmembrane region" description="Helical" evidence="8">
    <location>
        <begin position="487"/>
        <end position="505"/>
    </location>
</feature>
<dbReference type="GO" id="GO:0005524">
    <property type="term" value="F:ATP binding"/>
    <property type="evidence" value="ECO:0007669"/>
    <property type="project" value="UniProtKB-KW"/>
</dbReference>
<feature type="transmembrane region" description="Helical" evidence="8">
    <location>
        <begin position="377"/>
        <end position="399"/>
    </location>
</feature>
<dbReference type="FunFam" id="3.40.50.300:FF:001473">
    <property type="entry name" value="ATP-binding cassette transporter"/>
    <property type="match status" value="1"/>
</dbReference>
<evidence type="ECO:0000256" key="3">
    <source>
        <dbReference type="ARBA" id="ARBA00022692"/>
    </source>
</evidence>
<dbReference type="PANTHER" id="PTHR48041:SF100">
    <property type="entry name" value="ABC TRANSPORTER-LIKE"/>
    <property type="match status" value="1"/>
</dbReference>
<evidence type="ECO:0000256" key="8">
    <source>
        <dbReference type="SAM" id="Phobius"/>
    </source>
</evidence>
<keyword evidence="5" id="KW-0067">ATP-binding</keyword>
<evidence type="ECO:0000256" key="1">
    <source>
        <dbReference type="ARBA" id="ARBA00004141"/>
    </source>
</evidence>
<dbReference type="InterPro" id="IPR013525">
    <property type="entry name" value="ABC2_TM"/>
</dbReference>
<keyword evidence="11" id="KW-1185">Reference proteome</keyword>
<feature type="transmembrane region" description="Helical" evidence="8">
    <location>
        <begin position="456"/>
        <end position="480"/>
    </location>
</feature>
<keyword evidence="6 8" id="KW-1133">Transmembrane helix</keyword>
<dbReference type="EMBL" id="WHWC01000003">
    <property type="protein sequence ID" value="KAG8386814.1"/>
    <property type="molecule type" value="Genomic_DNA"/>
</dbReference>
<evidence type="ECO:0000256" key="6">
    <source>
        <dbReference type="ARBA" id="ARBA00022989"/>
    </source>
</evidence>
<dbReference type="Pfam" id="PF19055">
    <property type="entry name" value="ABC2_membrane_7"/>
    <property type="match status" value="1"/>
</dbReference>
<reference evidence="10" key="1">
    <citation type="submission" date="2019-10" db="EMBL/GenBank/DDBJ databases">
        <authorList>
            <person name="Zhang R."/>
            <person name="Pan Y."/>
            <person name="Wang J."/>
            <person name="Ma R."/>
            <person name="Yu S."/>
        </authorList>
    </citation>
    <scope>NUCLEOTIDE SEQUENCE</scope>
    <source>
        <strain evidence="10">LA-IB0</strain>
        <tissue evidence="10">Leaf</tissue>
    </source>
</reference>
<feature type="transmembrane region" description="Helical" evidence="8">
    <location>
        <begin position="420"/>
        <end position="444"/>
    </location>
</feature>
<dbReference type="InterPro" id="IPR003439">
    <property type="entry name" value="ABC_transporter-like_ATP-bd"/>
</dbReference>
<evidence type="ECO:0000256" key="4">
    <source>
        <dbReference type="ARBA" id="ARBA00022741"/>
    </source>
</evidence>
<evidence type="ECO:0000259" key="9">
    <source>
        <dbReference type="PROSITE" id="PS50893"/>
    </source>
</evidence>
<keyword evidence="4" id="KW-0547">Nucleotide-binding</keyword>
<accession>A0AAV6XW74</accession>
<gene>
    <name evidence="10" type="ORF">BUALT_Bualt03G0188000</name>
</gene>
<dbReference type="InterPro" id="IPR003593">
    <property type="entry name" value="AAA+_ATPase"/>
</dbReference>